<gene>
    <name evidence="1" type="ORF">DSM04_102274</name>
</gene>
<dbReference type="Proteomes" id="UP000289821">
    <property type="component" value="Unassembled WGS sequence"/>
</dbReference>
<reference evidence="1 2" key="1">
    <citation type="submission" date="2018-07" db="EMBL/GenBank/DDBJ databases">
        <title>Leeuwenhoekiella genomics.</title>
        <authorList>
            <person name="Tahon G."/>
            <person name="Willems A."/>
        </authorList>
    </citation>
    <scope>NUCLEOTIDE SEQUENCE [LARGE SCALE GENOMIC DNA]</scope>
    <source>
        <strain evidence="1 2">R-50232</strain>
    </source>
</reference>
<proteinExistence type="predicted"/>
<keyword evidence="2" id="KW-1185">Reference proteome</keyword>
<accession>A0A4Q0NWK4</accession>
<dbReference type="EMBL" id="QOVI01000002">
    <property type="protein sequence ID" value="RXG16693.1"/>
    <property type="molecule type" value="Genomic_DNA"/>
</dbReference>
<evidence type="ECO:0000313" key="1">
    <source>
        <dbReference type="EMBL" id="RXG16693.1"/>
    </source>
</evidence>
<organism evidence="1 2">
    <name type="scientific">Leeuwenhoekiella aestuarii</name>
    <dbReference type="NCBI Taxonomy" id="2249426"/>
    <lineage>
        <taxon>Bacteria</taxon>
        <taxon>Pseudomonadati</taxon>
        <taxon>Bacteroidota</taxon>
        <taxon>Flavobacteriia</taxon>
        <taxon>Flavobacteriales</taxon>
        <taxon>Flavobacteriaceae</taxon>
        <taxon>Leeuwenhoekiella</taxon>
    </lineage>
</organism>
<dbReference type="OrthoDB" id="1443629at2"/>
<dbReference type="RefSeq" id="WP_128760358.1">
    <property type="nucleotide sequence ID" value="NZ_QOVI01000002.1"/>
</dbReference>
<protein>
    <submittedName>
        <fullName evidence="1">Uncharacterized protein</fullName>
    </submittedName>
</protein>
<evidence type="ECO:0000313" key="2">
    <source>
        <dbReference type="Proteomes" id="UP000289821"/>
    </source>
</evidence>
<sequence length="204" mass="23646">MKKQTEINLTDLNQLRSSGKLSLELYFIQSLIFLCQKRIVKVIEQSKDHSFTNRDLFLVNIGSEFFSYNSETEVAQFTHCLSEKTQTVELKNFIELTLGDKIANQKSIKKNIRTKTSATFIPHNKDLKAVPTESKYLNFIPVYKTDTPLVEKNDKLEDVFIVAELQDQIELFDRVYEQAKIYITDKKNNSKRWHWGKANASGAT</sequence>
<name>A0A4Q0NWK4_9FLAO</name>
<dbReference type="AlphaFoldDB" id="A0A4Q0NWK4"/>
<comment type="caution">
    <text evidence="1">The sequence shown here is derived from an EMBL/GenBank/DDBJ whole genome shotgun (WGS) entry which is preliminary data.</text>
</comment>